<dbReference type="EMBL" id="GGEC01026892">
    <property type="protein sequence ID" value="MBX07376.1"/>
    <property type="molecule type" value="Transcribed_RNA"/>
</dbReference>
<keyword evidence="1" id="KW-0808">Transferase</keyword>
<sequence length="38" mass="4375">MYLTCFSTARSPICDHGEKGFDDGLSLLSSRRRREGRR</sequence>
<dbReference type="EMBL" id="GGEC01026893">
    <property type="protein sequence ID" value="MBX07377.1"/>
    <property type="molecule type" value="Transcribed_RNA"/>
</dbReference>
<dbReference type="GO" id="GO:0016740">
    <property type="term" value="F:transferase activity"/>
    <property type="evidence" value="ECO:0007669"/>
    <property type="project" value="UniProtKB-KW"/>
</dbReference>
<accession>A0A2P2KNS1</accession>
<dbReference type="AlphaFoldDB" id="A0A2P2KNS1"/>
<evidence type="ECO:0000313" key="1">
    <source>
        <dbReference type="EMBL" id="MBX07376.1"/>
    </source>
</evidence>
<organism evidence="1">
    <name type="scientific">Rhizophora mucronata</name>
    <name type="common">Asiatic mangrove</name>
    <dbReference type="NCBI Taxonomy" id="61149"/>
    <lineage>
        <taxon>Eukaryota</taxon>
        <taxon>Viridiplantae</taxon>
        <taxon>Streptophyta</taxon>
        <taxon>Embryophyta</taxon>
        <taxon>Tracheophyta</taxon>
        <taxon>Spermatophyta</taxon>
        <taxon>Magnoliopsida</taxon>
        <taxon>eudicotyledons</taxon>
        <taxon>Gunneridae</taxon>
        <taxon>Pentapetalae</taxon>
        <taxon>rosids</taxon>
        <taxon>fabids</taxon>
        <taxon>Malpighiales</taxon>
        <taxon>Rhizophoraceae</taxon>
        <taxon>Rhizophora</taxon>
    </lineage>
</organism>
<protein>
    <submittedName>
        <fullName evidence="2">Geranylgeranyl transferase type-2 subunit beta</fullName>
    </submittedName>
    <submittedName>
        <fullName evidence="1">Putative Rab geranylgeranyl transferase type II beta subunit family protein</fullName>
    </submittedName>
</protein>
<proteinExistence type="predicted"/>
<reference evidence="1" key="1">
    <citation type="submission" date="2018-02" db="EMBL/GenBank/DDBJ databases">
        <title>Rhizophora mucronata_Transcriptome.</title>
        <authorList>
            <person name="Meera S.P."/>
            <person name="Sreeshan A."/>
            <person name="Augustine A."/>
        </authorList>
    </citation>
    <scope>NUCLEOTIDE SEQUENCE</scope>
    <source>
        <tissue evidence="1">Leaf</tissue>
    </source>
</reference>
<evidence type="ECO:0000313" key="2">
    <source>
        <dbReference type="EMBL" id="MBX07377.1"/>
    </source>
</evidence>
<name>A0A2P2KNS1_RHIMU</name>